<evidence type="ECO:0000313" key="1">
    <source>
        <dbReference type="EMBL" id="GIJ24177.1"/>
    </source>
</evidence>
<protein>
    <submittedName>
        <fullName evidence="1">Uncharacterized protein</fullName>
    </submittedName>
</protein>
<evidence type="ECO:0000313" key="2">
    <source>
        <dbReference type="Proteomes" id="UP000643165"/>
    </source>
</evidence>
<accession>A0ABQ4J1W1</accession>
<organism evidence="1 2">
    <name type="scientific">Micromonospora lutea</name>
    <dbReference type="NCBI Taxonomy" id="419825"/>
    <lineage>
        <taxon>Bacteria</taxon>
        <taxon>Bacillati</taxon>
        <taxon>Actinomycetota</taxon>
        <taxon>Actinomycetes</taxon>
        <taxon>Micromonosporales</taxon>
        <taxon>Micromonosporaceae</taxon>
        <taxon>Micromonospora</taxon>
    </lineage>
</organism>
<name>A0ABQ4J1W1_9ACTN</name>
<reference evidence="1 2" key="1">
    <citation type="submission" date="2021-01" db="EMBL/GenBank/DDBJ databases">
        <title>Whole genome shotgun sequence of Verrucosispora lutea NBRC 106530.</title>
        <authorList>
            <person name="Komaki H."/>
            <person name="Tamura T."/>
        </authorList>
    </citation>
    <scope>NUCLEOTIDE SEQUENCE [LARGE SCALE GENOMIC DNA]</scope>
    <source>
        <strain evidence="1 2">NBRC 106530</strain>
    </source>
</reference>
<keyword evidence="2" id="KW-1185">Reference proteome</keyword>
<dbReference type="Proteomes" id="UP000643165">
    <property type="component" value="Unassembled WGS sequence"/>
</dbReference>
<dbReference type="RefSeq" id="WP_204003524.1">
    <property type="nucleotide sequence ID" value="NZ_BOPB01000031.1"/>
</dbReference>
<comment type="caution">
    <text evidence="1">The sequence shown here is derived from an EMBL/GenBank/DDBJ whole genome shotgun (WGS) entry which is preliminary data.</text>
</comment>
<dbReference type="EMBL" id="BOPB01000031">
    <property type="protein sequence ID" value="GIJ24177.1"/>
    <property type="molecule type" value="Genomic_DNA"/>
</dbReference>
<proteinExistence type="predicted"/>
<sequence length="262" mass="28087">MAVAIGVTGTTQAAPAAPASAQTAAGTAAVAPQLFTINWASLIVNLASTYLNNGSEVALQAAVNQIIAAVESAKTEILNHIDAIASADVQACARQHTIEFADINRMSPSVLELWAQNATSCATRATSYFHAVQSLSAADRIGFIVPEIYAIAIAARATAGFSISLLKEDLIRTTEAIIVKLKPDCRDVPLIWWEPSEGTWYMENHYHCTAYNGRKASQYEAWMGTVLLTDPLDRAWVEAEASKDTSRPFAIAALPQLRTIPA</sequence>
<gene>
    <name evidence="1" type="ORF">Vlu01_48010</name>
</gene>